<dbReference type="Gene3D" id="3.20.20.150">
    <property type="entry name" value="Divalent-metal-dependent TIM barrel enzymes"/>
    <property type="match status" value="1"/>
</dbReference>
<dbReference type="Proteomes" id="UP000530268">
    <property type="component" value="Unassembled WGS sequence"/>
</dbReference>
<dbReference type="GO" id="GO:0046487">
    <property type="term" value="P:glyoxylate metabolic process"/>
    <property type="evidence" value="ECO:0007669"/>
    <property type="project" value="TreeGrafter"/>
</dbReference>
<protein>
    <submittedName>
        <fullName evidence="5">Hydroxypyruvate isomerase</fullName>
        <ecNumber evidence="5">5.3.1.22</ecNumber>
    </submittedName>
</protein>
<dbReference type="InterPro" id="IPR036237">
    <property type="entry name" value="Xyl_isomerase-like_sf"/>
</dbReference>
<dbReference type="PANTHER" id="PTHR43489">
    <property type="entry name" value="ISOMERASE"/>
    <property type="match status" value="1"/>
</dbReference>
<name>A0A7W6E7V1_9RHOB</name>
<dbReference type="InterPro" id="IPR050417">
    <property type="entry name" value="Sugar_Epim/Isomerase"/>
</dbReference>
<sequence length="251" mass="27318">MKPAANLSHLWPELPYLERFEAASAAGFKGVEVLFPYETPAQETRHALIRAGLQMVLINAPPPNYTGGARGFAAVAGSEARFASDMLRTYRYAQALRVPMIHVMSGYTQGEIAKDTMIANLKEAAKTAPKGITLLLEPLCPESQPDYFLNDYALAADIITAVNAPNVRLQFDSYHAQMIHGDAVEVFNTYCDLITHVQLGDTPSRGAPYSGGVDFPALFTAMRAASYQGWVSGEYTPNGHTEGTLGWMEAL</sequence>
<proteinExistence type="inferred from homology"/>
<accession>A0A7W6E7V1</accession>
<dbReference type="EC" id="5.3.1.22" evidence="5"/>
<evidence type="ECO:0000313" key="6">
    <source>
        <dbReference type="Proteomes" id="UP000530268"/>
    </source>
</evidence>
<dbReference type="PIRSF" id="PIRSF006241">
    <property type="entry name" value="HyI"/>
    <property type="match status" value="1"/>
</dbReference>
<dbReference type="PANTHER" id="PTHR43489:SF6">
    <property type="entry name" value="HYDROXYPYRUVATE ISOMERASE-RELATED"/>
    <property type="match status" value="1"/>
</dbReference>
<feature type="domain" description="Xylose isomerase-like TIM barrel" evidence="4">
    <location>
        <begin position="20"/>
        <end position="249"/>
    </location>
</feature>
<keyword evidence="6" id="KW-1185">Reference proteome</keyword>
<dbReference type="EMBL" id="JACIEI010000005">
    <property type="protein sequence ID" value="MBB3994272.1"/>
    <property type="molecule type" value="Genomic_DNA"/>
</dbReference>
<evidence type="ECO:0000259" key="4">
    <source>
        <dbReference type="Pfam" id="PF01261"/>
    </source>
</evidence>
<dbReference type="GO" id="GO:0008903">
    <property type="term" value="F:hydroxypyruvate isomerase activity"/>
    <property type="evidence" value="ECO:0007669"/>
    <property type="project" value="UniProtKB-EC"/>
</dbReference>
<gene>
    <name evidence="5" type="ORF">GGR95_001917</name>
</gene>
<keyword evidence="1 2" id="KW-0413">Isomerase</keyword>
<comment type="caution">
    <text evidence="5">The sequence shown here is derived from an EMBL/GenBank/DDBJ whole genome shotgun (WGS) entry which is preliminary data.</text>
</comment>
<evidence type="ECO:0000256" key="3">
    <source>
        <dbReference type="PIRSR" id="PIRSR006241-50"/>
    </source>
</evidence>
<comment type="similarity">
    <text evidence="2">Belongs to the hyi family.</text>
</comment>
<dbReference type="InterPro" id="IPR026040">
    <property type="entry name" value="HyI-like"/>
</dbReference>
<feature type="active site" description="Proton donor/acceptor" evidence="3">
    <location>
        <position position="234"/>
    </location>
</feature>
<dbReference type="Pfam" id="PF01261">
    <property type="entry name" value="AP_endonuc_2"/>
    <property type="match status" value="1"/>
</dbReference>
<dbReference type="InterPro" id="IPR013022">
    <property type="entry name" value="Xyl_isomerase-like_TIM-brl"/>
</dbReference>
<organism evidence="5 6">
    <name type="scientific">Sulfitobacter undariae</name>
    <dbReference type="NCBI Taxonomy" id="1563671"/>
    <lineage>
        <taxon>Bacteria</taxon>
        <taxon>Pseudomonadati</taxon>
        <taxon>Pseudomonadota</taxon>
        <taxon>Alphaproteobacteria</taxon>
        <taxon>Rhodobacterales</taxon>
        <taxon>Roseobacteraceae</taxon>
        <taxon>Sulfitobacter</taxon>
    </lineage>
</organism>
<evidence type="ECO:0000256" key="2">
    <source>
        <dbReference type="PIRNR" id="PIRNR006241"/>
    </source>
</evidence>
<dbReference type="RefSeq" id="WP_184565156.1">
    <property type="nucleotide sequence ID" value="NZ_JACIEI010000005.1"/>
</dbReference>
<evidence type="ECO:0000313" key="5">
    <source>
        <dbReference type="EMBL" id="MBB3994272.1"/>
    </source>
</evidence>
<reference evidence="5 6" key="1">
    <citation type="submission" date="2020-08" db="EMBL/GenBank/DDBJ databases">
        <title>Genomic Encyclopedia of Type Strains, Phase IV (KMG-IV): sequencing the most valuable type-strain genomes for metagenomic binning, comparative biology and taxonomic classification.</title>
        <authorList>
            <person name="Goeker M."/>
        </authorList>
    </citation>
    <scope>NUCLEOTIDE SEQUENCE [LARGE SCALE GENOMIC DNA]</scope>
    <source>
        <strain evidence="5 6">DSM 102234</strain>
    </source>
</reference>
<evidence type="ECO:0000256" key="1">
    <source>
        <dbReference type="ARBA" id="ARBA00023235"/>
    </source>
</evidence>
<feature type="active site" description="Proton donor/acceptor" evidence="3">
    <location>
        <position position="137"/>
    </location>
</feature>
<keyword evidence="5" id="KW-0670">Pyruvate</keyword>
<dbReference type="AlphaFoldDB" id="A0A7W6E7V1"/>
<dbReference type="SUPFAM" id="SSF51658">
    <property type="entry name" value="Xylose isomerase-like"/>
    <property type="match status" value="1"/>
</dbReference>